<dbReference type="InterPro" id="IPR017900">
    <property type="entry name" value="4Fe4S_Fe_S_CS"/>
</dbReference>
<dbReference type="AlphaFoldDB" id="A0A1G5WP08"/>
<dbReference type="OrthoDB" id="15347at2157"/>
<proteinExistence type="predicted"/>
<feature type="domain" description="4Fe-4S ferredoxin-type" evidence="1">
    <location>
        <begin position="28"/>
        <end position="55"/>
    </location>
</feature>
<dbReference type="EMBL" id="FMXB01000011">
    <property type="protein sequence ID" value="SDA59921.1"/>
    <property type="molecule type" value="Genomic_DNA"/>
</dbReference>
<dbReference type="PROSITE" id="PS00198">
    <property type="entry name" value="4FE4S_FER_1"/>
    <property type="match status" value="1"/>
</dbReference>
<protein>
    <submittedName>
        <fullName evidence="2">4Fe-4S binding domain-containing protein</fullName>
    </submittedName>
</protein>
<dbReference type="Pfam" id="PF00037">
    <property type="entry name" value="Fer4"/>
    <property type="match status" value="1"/>
</dbReference>
<gene>
    <name evidence="2" type="ORF">SAMN02910315_01558</name>
</gene>
<sequence>MIIDMEECGICEDCIDVCMEEAIKKKAYKVIIDPDKCDSCGECIDVCPVGAIYEE</sequence>
<accession>A0A1G5WP08</accession>
<evidence type="ECO:0000313" key="2">
    <source>
        <dbReference type="EMBL" id="SDA59921.1"/>
    </source>
</evidence>
<dbReference type="Gene3D" id="3.30.70.20">
    <property type="match status" value="1"/>
</dbReference>
<dbReference type="GO" id="GO:0016491">
    <property type="term" value="F:oxidoreductase activity"/>
    <property type="evidence" value="ECO:0007669"/>
    <property type="project" value="UniProtKB-ARBA"/>
</dbReference>
<organism evidence="2 3">
    <name type="scientific">Methanobrevibacter millerae</name>
    <dbReference type="NCBI Taxonomy" id="230361"/>
    <lineage>
        <taxon>Archaea</taxon>
        <taxon>Methanobacteriati</taxon>
        <taxon>Methanobacteriota</taxon>
        <taxon>Methanomada group</taxon>
        <taxon>Methanobacteria</taxon>
        <taxon>Methanobacteriales</taxon>
        <taxon>Methanobacteriaceae</taxon>
        <taxon>Methanobrevibacter</taxon>
    </lineage>
</organism>
<feature type="domain" description="4Fe-4S ferredoxin-type" evidence="1">
    <location>
        <begin position="1"/>
        <end position="24"/>
    </location>
</feature>
<dbReference type="RefSeq" id="WP_149732090.1">
    <property type="nucleotide sequence ID" value="NZ_FMXB01000011.1"/>
</dbReference>
<dbReference type="Proteomes" id="UP000323439">
    <property type="component" value="Unassembled WGS sequence"/>
</dbReference>
<evidence type="ECO:0000313" key="3">
    <source>
        <dbReference type="Proteomes" id="UP000323439"/>
    </source>
</evidence>
<dbReference type="InterPro" id="IPR017896">
    <property type="entry name" value="4Fe4S_Fe-S-bd"/>
</dbReference>
<dbReference type="PROSITE" id="PS51379">
    <property type="entry name" value="4FE4S_FER_2"/>
    <property type="match status" value="2"/>
</dbReference>
<dbReference type="STRING" id="230361.sm9_0390"/>
<evidence type="ECO:0000259" key="1">
    <source>
        <dbReference type="PROSITE" id="PS51379"/>
    </source>
</evidence>
<dbReference type="SUPFAM" id="SSF54862">
    <property type="entry name" value="4Fe-4S ferredoxins"/>
    <property type="match status" value="1"/>
</dbReference>
<keyword evidence="3" id="KW-1185">Reference proteome</keyword>
<reference evidence="2 3" key="1">
    <citation type="submission" date="2016-10" db="EMBL/GenBank/DDBJ databases">
        <authorList>
            <person name="Varghese N."/>
            <person name="Submissions S."/>
        </authorList>
    </citation>
    <scope>NUCLEOTIDE SEQUENCE [LARGE SCALE GENOMIC DNA]</scope>
    <source>
        <strain evidence="2 3">DSM 16643</strain>
    </source>
</reference>
<name>A0A1G5WP08_9EURY</name>